<name>A0ABU3B406_9GAMM</name>
<protein>
    <recommendedName>
        <fullName evidence="4 13">Tetraacyldisaccharide 4'-kinase</fullName>
        <ecNumber evidence="3 13">2.7.1.130</ecNumber>
    </recommendedName>
    <alternativeName>
        <fullName evidence="12 13">Lipid A 4'-kinase</fullName>
    </alternativeName>
</protein>
<evidence type="ECO:0000256" key="9">
    <source>
        <dbReference type="ARBA" id="ARBA00022777"/>
    </source>
</evidence>
<comment type="similarity">
    <text evidence="13">Belongs to the LpxK family.</text>
</comment>
<reference evidence="15 16" key="1">
    <citation type="submission" date="2023-09" db="EMBL/GenBank/DDBJ databases">
        <authorList>
            <person name="Rey-Velasco X."/>
        </authorList>
    </citation>
    <scope>NUCLEOTIDE SEQUENCE [LARGE SCALE GENOMIC DNA]</scope>
    <source>
        <strain evidence="15 16">P385</strain>
    </source>
</reference>
<keyword evidence="14" id="KW-0812">Transmembrane</keyword>
<accession>A0ABU3B406</accession>
<evidence type="ECO:0000256" key="3">
    <source>
        <dbReference type="ARBA" id="ARBA00012071"/>
    </source>
</evidence>
<dbReference type="Pfam" id="PF02606">
    <property type="entry name" value="LpxK"/>
    <property type="match status" value="1"/>
</dbReference>
<keyword evidence="16" id="KW-1185">Reference proteome</keyword>
<dbReference type="SUPFAM" id="SSF52540">
    <property type="entry name" value="P-loop containing nucleoside triphosphate hydrolases"/>
    <property type="match status" value="1"/>
</dbReference>
<dbReference type="Proteomes" id="UP001259982">
    <property type="component" value="Unassembled WGS sequence"/>
</dbReference>
<dbReference type="EC" id="2.7.1.130" evidence="3 13"/>
<gene>
    <name evidence="13 15" type="primary">lpxK</name>
    <name evidence="15" type="ORF">RM531_00255</name>
</gene>
<keyword evidence="7 13" id="KW-0808">Transferase</keyword>
<keyword evidence="5 13" id="KW-0444">Lipid biosynthesis</keyword>
<dbReference type="GO" id="GO:0009029">
    <property type="term" value="F:lipid-A 4'-kinase activity"/>
    <property type="evidence" value="ECO:0007669"/>
    <property type="project" value="UniProtKB-EC"/>
</dbReference>
<evidence type="ECO:0000256" key="4">
    <source>
        <dbReference type="ARBA" id="ARBA00016436"/>
    </source>
</evidence>
<evidence type="ECO:0000256" key="8">
    <source>
        <dbReference type="ARBA" id="ARBA00022741"/>
    </source>
</evidence>
<evidence type="ECO:0000313" key="16">
    <source>
        <dbReference type="Proteomes" id="UP001259982"/>
    </source>
</evidence>
<evidence type="ECO:0000256" key="13">
    <source>
        <dbReference type="HAMAP-Rule" id="MF_00409"/>
    </source>
</evidence>
<organism evidence="15 16">
    <name type="scientific">Spectribacter acetivorans</name>
    <dbReference type="NCBI Taxonomy" id="3075603"/>
    <lineage>
        <taxon>Bacteria</taxon>
        <taxon>Pseudomonadati</taxon>
        <taxon>Pseudomonadota</taxon>
        <taxon>Gammaproteobacteria</taxon>
        <taxon>Salinisphaerales</taxon>
        <taxon>Salinisphaeraceae</taxon>
        <taxon>Spectribacter</taxon>
    </lineage>
</organism>
<comment type="pathway">
    <text evidence="2 13">Glycolipid biosynthesis; lipid IV(A) biosynthesis; lipid IV(A) from (3R)-3-hydroxytetradecanoyl-[acyl-carrier-protein] and UDP-N-acetyl-alpha-D-glucosamine: step 6/6.</text>
</comment>
<dbReference type="PANTHER" id="PTHR42724:SF1">
    <property type="entry name" value="TETRAACYLDISACCHARIDE 4'-KINASE, MITOCHONDRIAL-RELATED"/>
    <property type="match status" value="1"/>
</dbReference>
<feature type="binding site" evidence="13">
    <location>
        <begin position="59"/>
        <end position="66"/>
    </location>
    <ligand>
        <name>ATP</name>
        <dbReference type="ChEBI" id="CHEBI:30616"/>
    </ligand>
</feature>
<evidence type="ECO:0000256" key="2">
    <source>
        <dbReference type="ARBA" id="ARBA00004870"/>
    </source>
</evidence>
<evidence type="ECO:0000256" key="14">
    <source>
        <dbReference type="SAM" id="Phobius"/>
    </source>
</evidence>
<sequence>MIRVAIERAWYAGRGWTALLLPLAWLYGAVVAIRRVAYARGWLASRHPGVPVLIVGNITVGGTGKTPLVAELAARARARGRRPGIVTRGYGGRAGERPQRVTAGADVRVVGDEPLLLARRAACPVMVSPDRVAAAEALVSEAGVDCILSDDGLQHYRLRRDAEVVVRDGARGDGNGWLLPAGPLREPVRRMRLTDLSLTQGPAGDFRLCPGAWRRVDGVDQQRPFASLAGQRAHAVAGIGDPARFFAMLTAAGIEVLPHPFADHHALQPAELAFEDDLPVLMTEKDAVKCAAFAAPDWWYVPVTATFTAEAEMAVDALLDRWLA</sequence>
<evidence type="ECO:0000313" key="15">
    <source>
        <dbReference type="EMBL" id="MDT0616893.1"/>
    </source>
</evidence>
<comment type="catalytic activity">
    <reaction evidence="13">
        <text>a lipid A disaccharide + ATP = a lipid IVA + ADP + H(+)</text>
        <dbReference type="Rhea" id="RHEA:67840"/>
        <dbReference type="ChEBI" id="CHEBI:15378"/>
        <dbReference type="ChEBI" id="CHEBI:30616"/>
        <dbReference type="ChEBI" id="CHEBI:176343"/>
        <dbReference type="ChEBI" id="CHEBI:176425"/>
        <dbReference type="ChEBI" id="CHEBI:456216"/>
        <dbReference type="EC" id="2.7.1.130"/>
    </reaction>
</comment>
<keyword evidence="14" id="KW-0472">Membrane</keyword>
<evidence type="ECO:0000256" key="11">
    <source>
        <dbReference type="ARBA" id="ARBA00023098"/>
    </source>
</evidence>
<feature type="transmembrane region" description="Helical" evidence="14">
    <location>
        <begin position="16"/>
        <end position="37"/>
    </location>
</feature>
<dbReference type="NCBIfam" id="TIGR00682">
    <property type="entry name" value="lpxK"/>
    <property type="match status" value="1"/>
</dbReference>
<keyword evidence="11 13" id="KW-0443">Lipid metabolism</keyword>
<dbReference type="PANTHER" id="PTHR42724">
    <property type="entry name" value="TETRAACYLDISACCHARIDE 4'-KINASE"/>
    <property type="match status" value="1"/>
</dbReference>
<dbReference type="InterPro" id="IPR003758">
    <property type="entry name" value="LpxK"/>
</dbReference>
<comment type="function">
    <text evidence="1 13">Transfers the gamma-phosphate of ATP to the 4'-position of a tetraacyldisaccharide 1-phosphate intermediate (termed DS-1-P) to form tetraacyldisaccharide 1,4'-bis-phosphate (lipid IVA).</text>
</comment>
<keyword evidence="9 13" id="KW-0418">Kinase</keyword>
<keyword evidence="10 13" id="KW-0067">ATP-binding</keyword>
<keyword evidence="14" id="KW-1133">Transmembrane helix</keyword>
<dbReference type="RefSeq" id="WP_311656401.1">
    <property type="nucleotide sequence ID" value="NZ_JAVRHY010000001.1"/>
</dbReference>
<evidence type="ECO:0000256" key="5">
    <source>
        <dbReference type="ARBA" id="ARBA00022516"/>
    </source>
</evidence>
<comment type="caution">
    <text evidence="15">The sequence shown here is derived from an EMBL/GenBank/DDBJ whole genome shotgun (WGS) entry which is preliminary data.</text>
</comment>
<evidence type="ECO:0000256" key="10">
    <source>
        <dbReference type="ARBA" id="ARBA00022840"/>
    </source>
</evidence>
<dbReference type="EMBL" id="JAVRHY010000001">
    <property type="protein sequence ID" value="MDT0616893.1"/>
    <property type="molecule type" value="Genomic_DNA"/>
</dbReference>
<dbReference type="HAMAP" id="MF_00409">
    <property type="entry name" value="LpxK"/>
    <property type="match status" value="1"/>
</dbReference>
<evidence type="ECO:0000256" key="7">
    <source>
        <dbReference type="ARBA" id="ARBA00022679"/>
    </source>
</evidence>
<evidence type="ECO:0000256" key="1">
    <source>
        <dbReference type="ARBA" id="ARBA00002274"/>
    </source>
</evidence>
<keyword evidence="6 13" id="KW-0441">Lipid A biosynthesis</keyword>
<evidence type="ECO:0000256" key="6">
    <source>
        <dbReference type="ARBA" id="ARBA00022556"/>
    </source>
</evidence>
<dbReference type="InterPro" id="IPR027417">
    <property type="entry name" value="P-loop_NTPase"/>
</dbReference>
<evidence type="ECO:0000256" key="12">
    <source>
        <dbReference type="ARBA" id="ARBA00029757"/>
    </source>
</evidence>
<proteinExistence type="inferred from homology"/>
<keyword evidence="8 13" id="KW-0547">Nucleotide-binding</keyword>